<dbReference type="EMBL" id="BAAAUH010000001">
    <property type="protein sequence ID" value="GAA3158776.1"/>
    <property type="molecule type" value="Genomic_DNA"/>
</dbReference>
<dbReference type="InterPro" id="IPR010031">
    <property type="entry name" value="FAD_lactone_oxidase-like"/>
</dbReference>
<dbReference type="InterPro" id="IPR016166">
    <property type="entry name" value="FAD-bd_PCMH"/>
</dbReference>
<dbReference type="InterPro" id="IPR036318">
    <property type="entry name" value="FAD-bd_PCMH-like_sf"/>
</dbReference>
<dbReference type="InterPro" id="IPR007173">
    <property type="entry name" value="ALO_C"/>
</dbReference>
<accession>A0ABP6P006</accession>
<dbReference type="Gene3D" id="3.30.465.10">
    <property type="match status" value="1"/>
</dbReference>
<reference evidence="4" key="1">
    <citation type="journal article" date="2019" name="Int. J. Syst. Evol. Microbiol.">
        <title>The Global Catalogue of Microorganisms (GCM) 10K type strain sequencing project: providing services to taxonomists for standard genome sequencing and annotation.</title>
        <authorList>
            <consortium name="The Broad Institute Genomics Platform"/>
            <consortium name="The Broad Institute Genome Sequencing Center for Infectious Disease"/>
            <person name="Wu L."/>
            <person name="Ma J."/>
        </authorList>
    </citation>
    <scope>NUCLEOTIDE SEQUENCE [LARGE SCALE GENOMIC DNA]</scope>
    <source>
        <strain evidence="4">JCM 9095</strain>
    </source>
</reference>
<keyword evidence="1" id="KW-0560">Oxidoreductase</keyword>
<dbReference type="PANTHER" id="PTHR43762:SF1">
    <property type="entry name" value="D-ARABINONO-1,4-LACTONE OXIDASE"/>
    <property type="match status" value="1"/>
</dbReference>
<evidence type="ECO:0000259" key="2">
    <source>
        <dbReference type="PROSITE" id="PS51387"/>
    </source>
</evidence>
<dbReference type="InterPro" id="IPR016171">
    <property type="entry name" value="Vanillyl_alc_oxidase_C-sub2"/>
</dbReference>
<dbReference type="Proteomes" id="UP001501866">
    <property type="component" value="Unassembled WGS sequence"/>
</dbReference>
<dbReference type="SUPFAM" id="SSF56176">
    <property type="entry name" value="FAD-binding/transporter-associated domain-like"/>
    <property type="match status" value="1"/>
</dbReference>
<feature type="domain" description="FAD-binding PCMH-type" evidence="2">
    <location>
        <begin position="14"/>
        <end position="182"/>
    </location>
</feature>
<gene>
    <name evidence="3" type="ORF">GCM10010451_03200</name>
</gene>
<dbReference type="Pfam" id="PF01565">
    <property type="entry name" value="FAD_binding_4"/>
    <property type="match status" value="1"/>
</dbReference>
<proteinExistence type="predicted"/>
<sequence length="451" mass="48862">MPADTVSVTGWGRTAPTTARLIRPRTYEEAALAVRDCGARGGIARGLGRAYGDAAQNAGGAVLDMTGLDRVHAIDADGGTVLCDAGVSLHRLMEVLLPLGWFVPVTPGTRYVTVGGAIGADIHGKNHHVSGSFSRHVLSLELLTADGQVRTVVPGTPLFDATAGGMGLTGVILTATIRLLPVETSLMRVDTERAGDLDDLMARLAATDHHYRYSVAWIDLLARGTATGRAVLTRGDHAPLAALPRRSRARREPLSFRTARLPAAPAFVPEGLLSRTTVGLFNELWYRKAPRARTGQLQRISTFFHPLDGVPHWNRVYGRSGFVQYQFVVGHGQEDALRRIVRRISERRCPSFLAVLKRFGGADPGWLSFPVPGWTLALDIPAALPGLGGFLDELDEEVAGAGGRVYLAKDSRLRPELLAAMYPRLDDFRALRAELDPRGVFTSDLSRRLHL</sequence>
<dbReference type="InterPro" id="IPR016169">
    <property type="entry name" value="FAD-bd_PCMH_sub2"/>
</dbReference>
<comment type="caution">
    <text evidence="3">The sequence shown here is derived from an EMBL/GenBank/DDBJ whole genome shotgun (WGS) entry which is preliminary data.</text>
</comment>
<dbReference type="RefSeq" id="WP_161174873.1">
    <property type="nucleotide sequence ID" value="NZ_BAAAUH010000001.1"/>
</dbReference>
<name>A0ABP6P006_9ACTN</name>
<dbReference type="Pfam" id="PF04030">
    <property type="entry name" value="ALO"/>
    <property type="match status" value="1"/>
</dbReference>
<organism evidence="3 4">
    <name type="scientific">Streptomyces virens</name>
    <dbReference type="NCBI Taxonomy" id="285572"/>
    <lineage>
        <taxon>Bacteria</taxon>
        <taxon>Bacillati</taxon>
        <taxon>Actinomycetota</taxon>
        <taxon>Actinomycetes</taxon>
        <taxon>Kitasatosporales</taxon>
        <taxon>Streptomycetaceae</taxon>
        <taxon>Streptomyces</taxon>
    </lineage>
</organism>
<evidence type="ECO:0000256" key="1">
    <source>
        <dbReference type="ARBA" id="ARBA00023002"/>
    </source>
</evidence>
<evidence type="ECO:0000313" key="3">
    <source>
        <dbReference type="EMBL" id="GAA3158776.1"/>
    </source>
</evidence>
<dbReference type="PROSITE" id="PS51387">
    <property type="entry name" value="FAD_PCMH"/>
    <property type="match status" value="1"/>
</dbReference>
<keyword evidence="4" id="KW-1185">Reference proteome</keyword>
<dbReference type="InterPro" id="IPR006094">
    <property type="entry name" value="Oxid_FAD_bind_N"/>
</dbReference>
<dbReference type="PANTHER" id="PTHR43762">
    <property type="entry name" value="L-GULONOLACTONE OXIDASE"/>
    <property type="match status" value="1"/>
</dbReference>
<protein>
    <submittedName>
        <fullName evidence="3">FAD-binding oxidoreductase</fullName>
    </submittedName>
</protein>
<evidence type="ECO:0000313" key="4">
    <source>
        <dbReference type="Proteomes" id="UP001501866"/>
    </source>
</evidence>
<dbReference type="Gene3D" id="1.10.45.10">
    <property type="entry name" value="Vanillyl-alcohol Oxidase, Chain A, domain 4"/>
    <property type="match status" value="1"/>
</dbReference>